<evidence type="ECO:0000256" key="3">
    <source>
        <dbReference type="ARBA" id="ARBA00022692"/>
    </source>
</evidence>
<keyword evidence="10" id="KW-1185">Reference proteome</keyword>
<organism evidence="9 10">
    <name type="scientific">Ramlibacter agri</name>
    <dbReference type="NCBI Taxonomy" id="2728837"/>
    <lineage>
        <taxon>Bacteria</taxon>
        <taxon>Pseudomonadati</taxon>
        <taxon>Pseudomonadota</taxon>
        <taxon>Betaproteobacteria</taxon>
        <taxon>Burkholderiales</taxon>
        <taxon>Comamonadaceae</taxon>
        <taxon>Ramlibacter</taxon>
    </lineage>
</organism>
<keyword evidence="4 7" id="KW-1133">Transmembrane helix</keyword>
<dbReference type="SUPFAM" id="SSF81452">
    <property type="entry name" value="Cytochrome c oxidase subunit III-like"/>
    <property type="match status" value="1"/>
</dbReference>
<feature type="domain" description="Heme-copper oxidase subunit III family profile" evidence="8">
    <location>
        <begin position="14"/>
        <end position="194"/>
    </location>
</feature>
<dbReference type="InterPro" id="IPR035973">
    <property type="entry name" value="Cyt_c_oxidase_su3-like_sf"/>
</dbReference>
<sequence>MSAVTMSEQGEAPRLGMWVFLASEFLFFGGLLLAYVYARSHWPEGFAQAGSHTHVVLGTLNTALLLTSSAVIAVAVACAEDYRRWSRRLLWVTFVLGLAFLAVKGLEYWKEWGEHLVPGPDFALHAPGAELFFLLYFLLTGVHTVHMLAGLVVVGTLAGRGAREATHVEVGALYWHFVDIVWIFLYPLLYLVGRAS</sequence>
<dbReference type="EMBL" id="JABBFX010000001">
    <property type="protein sequence ID" value="NML43970.1"/>
    <property type="molecule type" value="Genomic_DNA"/>
</dbReference>
<dbReference type="PANTHER" id="PTHR11403">
    <property type="entry name" value="CYTOCHROME C OXIDASE SUBUNIT III"/>
    <property type="match status" value="1"/>
</dbReference>
<proteinExistence type="inferred from homology"/>
<feature type="transmembrane region" description="Helical" evidence="7">
    <location>
        <begin position="89"/>
        <end position="109"/>
    </location>
</feature>
<feature type="transmembrane region" description="Helical" evidence="7">
    <location>
        <begin position="170"/>
        <end position="192"/>
    </location>
</feature>
<evidence type="ECO:0000313" key="10">
    <source>
        <dbReference type="Proteomes" id="UP000541185"/>
    </source>
</evidence>
<dbReference type="GO" id="GO:0004129">
    <property type="term" value="F:cytochrome-c oxidase activity"/>
    <property type="evidence" value="ECO:0007669"/>
    <property type="project" value="InterPro"/>
</dbReference>
<dbReference type="PANTHER" id="PTHR11403:SF6">
    <property type="entry name" value="NITRIC OXIDE REDUCTASE SUBUNIT E"/>
    <property type="match status" value="1"/>
</dbReference>
<feature type="transmembrane region" description="Helical" evidence="7">
    <location>
        <begin position="15"/>
        <end position="38"/>
    </location>
</feature>
<protein>
    <submittedName>
        <fullName evidence="9">Cytochrome c oxidase subunit 3 family protein</fullName>
    </submittedName>
</protein>
<evidence type="ECO:0000256" key="7">
    <source>
        <dbReference type="SAM" id="Phobius"/>
    </source>
</evidence>
<dbReference type="InterPro" id="IPR000298">
    <property type="entry name" value="Cyt_c_oxidase-like_su3"/>
</dbReference>
<gene>
    <name evidence="9" type="ORF">HHL11_09435</name>
</gene>
<dbReference type="GO" id="GO:0005886">
    <property type="term" value="C:plasma membrane"/>
    <property type="evidence" value="ECO:0007669"/>
    <property type="project" value="UniProtKB-SubCell"/>
</dbReference>
<dbReference type="InterPro" id="IPR013833">
    <property type="entry name" value="Cyt_c_oxidase_su3_a-hlx"/>
</dbReference>
<comment type="caution">
    <text evidence="9">The sequence shown here is derived from an EMBL/GenBank/DDBJ whole genome shotgun (WGS) entry which is preliminary data.</text>
</comment>
<keyword evidence="5 7" id="KW-0472">Membrane</keyword>
<dbReference type="RefSeq" id="WP_169418142.1">
    <property type="nucleotide sequence ID" value="NZ_JABBFX010000001.1"/>
</dbReference>
<dbReference type="Pfam" id="PF00510">
    <property type="entry name" value="COX3"/>
    <property type="match status" value="1"/>
</dbReference>
<comment type="similarity">
    <text evidence="2 6">Belongs to the cytochrome c oxidase subunit 3 family.</text>
</comment>
<accession>A0A848H429</accession>
<feature type="transmembrane region" description="Helical" evidence="7">
    <location>
        <begin position="129"/>
        <end position="158"/>
    </location>
</feature>
<evidence type="ECO:0000256" key="1">
    <source>
        <dbReference type="ARBA" id="ARBA00004141"/>
    </source>
</evidence>
<dbReference type="InterPro" id="IPR024791">
    <property type="entry name" value="Cyt_c/ubiquinol_Oxase_su3"/>
</dbReference>
<name>A0A848H429_9BURK</name>
<feature type="transmembrane region" description="Helical" evidence="7">
    <location>
        <begin position="58"/>
        <end position="77"/>
    </location>
</feature>
<evidence type="ECO:0000256" key="6">
    <source>
        <dbReference type="RuleBase" id="RU003376"/>
    </source>
</evidence>
<evidence type="ECO:0000259" key="8">
    <source>
        <dbReference type="PROSITE" id="PS50253"/>
    </source>
</evidence>
<evidence type="ECO:0000256" key="5">
    <source>
        <dbReference type="ARBA" id="ARBA00023136"/>
    </source>
</evidence>
<dbReference type="GO" id="GO:0019646">
    <property type="term" value="P:aerobic electron transport chain"/>
    <property type="evidence" value="ECO:0007669"/>
    <property type="project" value="InterPro"/>
</dbReference>
<evidence type="ECO:0000256" key="2">
    <source>
        <dbReference type="ARBA" id="ARBA00010581"/>
    </source>
</evidence>
<evidence type="ECO:0000313" key="9">
    <source>
        <dbReference type="EMBL" id="NML43970.1"/>
    </source>
</evidence>
<comment type="subcellular location">
    <subcellularLocation>
        <location evidence="6">Cell membrane</location>
        <topology evidence="6">Multi-pass membrane protein</topology>
    </subcellularLocation>
    <subcellularLocation>
        <location evidence="1">Membrane</location>
        <topology evidence="1">Multi-pass membrane protein</topology>
    </subcellularLocation>
</comment>
<evidence type="ECO:0000256" key="4">
    <source>
        <dbReference type="ARBA" id="ARBA00022989"/>
    </source>
</evidence>
<dbReference type="Proteomes" id="UP000541185">
    <property type="component" value="Unassembled WGS sequence"/>
</dbReference>
<reference evidence="9 10" key="1">
    <citation type="submission" date="2020-04" db="EMBL/GenBank/DDBJ databases">
        <title>Ramlibacter sp. G-1-2-2 isolated from soil.</title>
        <authorList>
            <person name="Dahal R.H."/>
        </authorList>
    </citation>
    <scope>NUCLEOTIDE SEQUENCE [LARGE SCALE GENOMIC DNA]</scope>
    <source>
        <strain evidence="9 10">G-1-2-2</strain>
    </source>
</reference>
<keyword evidence="3 6" id="KW-0812">Transmembrane</keyword>
<dbReference type="Gene3D" id="1.20.120.80">
    <property type="entry name" value="Cytochrome c oxidase, subunit III, four-helix bundle"/>
    <property type="match status" value="1"/>
</dbReference>
<dbReference type="AlphaFoldDB" id="A0A848H429"/>
<dbReference type="PROSITE" id="PS50253">
    <property type="entry name" value="COX3"/>
    <property type="match status" value="1"/>
</dbReference>